<dbReference type="PANTHER" id="PTHR38599:SF1">
    <property type="entry name" value="CUPIN DOMAIN PROTEIN (AFU_ORTHOLOGUE AFUA_3G13620)"/>
    <property type="match status" value="1"/>
</dbReference>
<dbReference type="Pfam" id="PF07883">
    <property type="entry name" value="Cupin_2"/>
    <property type="match status" value="1"/>
</dbReference>
<sequence>MKSTKAVFAAAVASFAVLAWSPAAHAHGGDGAQESIQPAFRTPVANVPGKTMTALVVTYAPGGKSMSHRHGEAFVVAYVLQGEIRSGVNGGEPHVYHAGESWTEAPGDHHTVSENASKTKPAKLLAIFVADDNDKDLVIPDKK</sequence>
<dbReference type="Proteomes" id="UP000494329">
    <property type="component" value="Unassembled WGS sequence"/>
</dbReference>
<keyword evidence="4" id="KW-1185">Reference proteome</keyword>
<proteinExistence type="predicted"/>
<feature type="chain" id="PRO_5026953512" description="Cupin type-2 domain-containing protein" evidence="1">
    <location>
        <begin position="27"/>
        <end position="143"/>
    </location>
</feature>
<evidence type="ECO:0000313" key="4">
    <source>
        <dbReference type="Proteomes" id="UP000494329"/>
    </source>
</evidence>
<feature type="domain" description="Cupin type-2" evidence="2">
    <location>
        <begin position="56"/>
        <end position="128"/>
    </location>
</feature>
<dbReference type="InterPro" id="IPR011051">
    <property type="entry name" value="RmlC_Cupin_sf"/>
</dbReference>
<evidence type="ECO:0000259" key="2">
    <source>
        <dbReference type="Pfam" id="PF07883"/>
    </source>
</evidence>
<accession>A0A6J5CZJ4</accession>
<name>A0A6J5CZJ4_9BURK</name>
<dbReference type="SUPFAM" id="SSF51182">
    <property type="entry name" value="RmlC-like cupins"/>
    <property type="match status" value="1"/>
</dbReference>
<keyword evidence="1" id="KW-0732">Signal</keyword>
<dbReference type="PANTHER" id="PTHR38599">
    <property type="entry name" value="CUPIN DOMAIN PROTEIN (AFU_ORTHOLOGUE AFUA_3G13620)"/>
    <property type="match status" value="1"/>
</dbReference>
<organism evidence="3 4">
    <name type="scientific">Paraburkholderia solisilvae</name>
    <dbReference type="NCBI Taxonomy" id="624376"/>
    <lineage>
        <taxon>Bacteria</taxon>
        <taxon>Pseudomonadati</taxon>
        <taxon>Pseudomonadota</taxon>
        <taxon>Betaproteobacteria</taxon>
        <taxon>Burkholderiales</taxon>
        <taxon>Burkholderiaceae</taxon>
        <taxon>Paraburkholderia</taxon>
    </lineage>
</organism>
<evidence type="ECO:0000313" key="3">
    <source>
        <dbReference type="EMBL" id="CAB3747580.1"/>
    </source>
</evidence>
<dbReference type="CDD" id="cd02234">
    <property type="entry name" value="cupin_BLR7677-like"/>
    <property type="match status" value="1"/>
</dbReference>
<dbReference type="InterPro" id="IPR014710">
    <property type="entry name" value="RmlC-like_jellyroll"/>
</dbReference>
<reference evidence="3 4" key="1">
    <citation type="submission" date="2020-04" db="EMBL/GenBank/DDBJ databases">
        <authorList>
            <person name="De Canck E."/>
        </authorList>
    </citation>
    <scope>NUCLEOTIDE SEQUENCE [LARGE SCALE GENOMIC DNA]</scope>
    <source>
        <strain evidence="3 4">LMG 29739</strain>
    </source>
</reference>
<feature type="signal peptide" evidence="1">
    <location>
        <begin position="1"/>
        <end position="26"/>
    </location>
</feature>
<evidence type="ECO:0000256" key="1">
    <source>
        <dbReference type="SAM" id="SignalP"/>
    </source>
</evidence>
<dbReference type="RefSeq" id="WP_175109207.1">
    <property type="nucleotide sequence ID" value="NZ_CADIKF010000002.1"/>
</dbReference>
<dbReference type="AlphaFoldDB" id="A0A6J5CZJ4"/>
<protein>
    <recommendedName>
        <fullName evidence="2">Cupin type-2 domain-containing protein</fullName>
    </recommendedName>
</protein>
<dbReference type="EMBL" id="CADIKF010000002">
    <property type="protein sequence ID" value="CAB3747580.1"/>
    <property type="molecule type" value="Genomic_DNA"/>
</dbReference>
<dbReference type="InterPro" id="IPR013096">
    <property type="entry name" value="Cupin_2"/>
</dbReference>
<dbReference type="Gene3D" id="2.60.120.10">
    <property type="entry name" value="Jelly Rolls"/>
    <property type="match status" value="1"/>
</dbReference>
<gene>
    <name evidence="3" type="ORF">LMG29739_00345</name>
</gene>